<dbReference type="CDD" id="cd07377">
    <property type="entry name" value="WHTH_GntR"/>
    <property type="match status" value="1"/>
</dbReference>
<keyword evidence="1" id="KW-0805">Transcription regulation</keyword>
<dbReference type="PANTHER" id="PTHR43537">
    <property type="entry name" value="TRANSCRIPTIONAL REGULATOR, GNTR FAMILY"/>
    <property type="match status" value="1"/>
</dbReference>
<dbReference type="InterPro" id="IPR011711">
    <property type="entry name" value="GntR_C"/>
</dbReference>
<keyword evidence="2" id="KW-0238">DNA-binding</keyword>
<dbReference type="GO" id="GO:0003700">
    <property type="term" value="F:DNA-binding transcription factor activity"/>
    <property type="evidence" value="ECO:0007669"/>
    <property type="project" value="InterPro"/>
</dbReference>
<dbReference type="InterPro" id="IPR036390">
    <property type="entry name" value="WH_DNA-bd_sf"/>
</dbReference>
<accession>A0A2A9F9W1</accession>
<reference evidence="5 6" key="1">
    <citation type="submission" date="2017-10" db="EMBL/GenBank/DDBJ databases">
        <title>Sequencing the genomes of 1000 actinobacteria strains.</title>
        <authorList>
            <person name="Klenk H.-P."/>
        </authorList>
    </citation>
    <scope>NUCLEOTIDE SEQUENCE [LARGE SCALE GENOMIC DNA]</scope>
    <source>
        <strain evidence="5 6">DSM 46092</strain>
    </source>
</reference>
<dbReference type="SUPFAM" id="SSF48008">
    <property type="entry name" value="GntR ligand-binding domain-like"/>
    <property type="match status" value="1"/>
</dbReference>
<gene>
    <name evidence="5" type="ORF">ATK36_2257</name>
</gene>
<proteinExistence type="predicted"/>
<organism evidence="5 6">
    <name type="scientific">Amycolatopsis sulphurea</name>
    <dbReference type="NCBI Taxonomy" id="76022"/>
    <lineage>
        <taxon>Bacteria</taxon>
        <taxon>Bacillati</taxon>
        <taxon>Actinomycetota</taxon>
        <taxon>Actinomycetes</taxon>
        <taxon>Pseudonocardiales</taxon>
        <taxon>Pseudonocardiaceae</taxon>
        <taxon>Amycolatopsis</taxon>
    </lineage>
</organism>
<dbReference type="SMART" id="SM00895">
    <property type="entry name" value="FCD"/>
    <property type="match status" value="1"/>
</dbReference>
<dbReference type="GO" id="GO:0003677">
    <property type="term" value="F:DNA binding"/>
    <property type="evidence" value="ECO:0007669"/>
    <property type="project" value="UniProtKB-KW"/>
</dbReference>
<feature type="domain" description="HTH gntR-type" evidence="4">
    <location>
        <begin position="28"/>
        <end position="98"/>
    </location>
</feature>
<sequence>MHERGEPTMRKEMSNSARLAMFAPLDQLGRADAVAARLLDAITLGLLDDAEQLPSEVELAARFRVATVTVREALAVLRQQGLVETRRGRGGGSFVRTPAWPSPSSWASRLSLLSLADLRDLGDHYLAVAGAAAKLAAERSTPEDLDRLRLNAEDLREASGPEAIRAERQFHLEIAAAAQSPRLTNQEVQLQGEHGWLLWVPLGGGEQCRAAYAEHQAIVAAIAAADGDLARRLTEEHLLSALDRLADLHLSLETP</sequence>
<evidence type="ECO:0000313" key="5">
    <source>
        <dbReference type="EMBL" id="PFG47225.1"/>
    </source>
</evidence>
<name>A0A2A9F9W1_9PSEU</name>
<dbReference type="Proteomes" id="UP000243542">
    <property type="component" value="Unassembled WGS sequence"/>
</dbReference>
<evidence type="ECO:0000256" key="3">
    <source>
        <dbReference type="ARBA" id="ARBA00023163"/>
    </source>
</evidence>
<dbReference type="PROSITE" id="PS50949">
    <property type="entry name" value="HTH_GNTR"/>
    <property type="match status" value="1"/>
</dbReference>
<dbReference type="PANTHER" id="PTHR43537:SF5">
    <property type="entry name" value="UXU OPERON TRANSCRIPTIONAL REGULATOR"/>
    <property type="match status" value="1"/>
</dbReference>
<dbReference type="PRINTS" id="PR00035">
    <property type="entry name" value="HTHGNTR"/>
</dbReference>
<dbReference type="SUPFAM" id="SSF46785">
    <property type="entry name" value="Winged helix' DNA-binding domain"/>
    <property type="match status" value="1"/>
</dbReference>
<keyword evidence="3" id="KW-0804">Transcription</keyword>
<keyword evidence="6" id="KW-1185">Reference proteome</keyword>
<dbReference type="InterPro" id="IPR008920">
    <property type="entry name" value="TF_FadR/GntR_C"/>
</dbReference>
<dbReference type="Pfam" id="PF07729">
    <property type="entry name" value="FCD"/>
    <property type="match status" value="1"/>
</dbReference>
<evidence type="ECO:0000313" key="6">
    <source>
        <dbReference type="Proteomes" id="UP000243542"/>
    </source>
</evidence>
<protein>
    <submittedName>
        <fullName evidence="5">GntR family transcriptional regulator</fullName>
    </submittedName>
</protein>
<dbReference type="Pfam" id="PF00392">
    <property type="entry name" value="GntR"/>
    <property type="match status" value="1"/>
</dbReference>
<evidence type="ECO:0000256" key="2">
    <source>
        <dbReference type="ARBA" id="ARBA00023125"/>
    </source>
</evidence>
<dbReference type="SMART" id="SM00345">
    <property type="entry name" value="HTH_GNTR"/>
    <property type="match status" value="1"/>
</dbReference>
<dbReference type="InterPro" id="IPR000524">
    <property type="entry name" value="Tscrpt_reg_HTH_GntR"/>
</dbReference>
<dbReference type="EMBL" id="PDJK01000002">
    <property type="protein sequence ID" value="PFG47225.1"/>
    <property type="molecule type" value="Genomic_DNA"/>
</dbReference>
<dbReference type="AlphaFoldDB" id="A0A2A9F9W1"/>
<evidence type="ECO:0000259" key="4">
    <source>
        <dbReference type="PROSITE" id="PS50949"/>
    </source>
</evidence>
<evidence type="ECO:0000256" key="1">
    <source>
        <dbReference type="ARBA" id="ARBA00023015"/>
    </source>
</evidence>
<dbReference type="InterPro" id="IPR036388">
    <property type="entry name" value="WH-like_DNA-bd_sf"/>
</dbReference>
<dbReference type="Gene3D" id="1.20.120.530">
    <property type="entry name" value="GntR ligand-binding domain-like"/>
    <property type="match status" value="1"/>
</dbReference>
<dbReference type="Gene3D" id="1.10.10.10">
    <property type="entry name" value="Winged helix-like DNA-binding domain superfamily/Winged helix DNA-binding domain"/>
    <property type="match status" value="1"/>
</dbReference>
<comment type="caution">
    <text evidence="5">The sequence shown here is derived from an EMBL/GenBank/DDBJ whole genome shotgun (WGS) entry which is preliminary data.</text>
</comment>